<dbReference type="Gene3D" id="3.40.50.2300">
    <property type="match status" value="1"/>
</dbReference>
<evidence type="ECO:0000256" key="7">
    <source>
        <dbReference type="SAM" id="Coils"/>
    </source>
</evidence>
<evidence type="ECO:0000256" key="6">
    <source>
        <dbReference type="PROSITE-ProRule" id="PRU00169"/>
    </source>
</evidence>
<keyword evidence="4" id="KW-0808">Transferase</keyword>
<comment type="caution">
    <text evidence="10">The sequence shown here is derived from an EMBL/GenBank/DDBJ whole genome shotgun (WGS) entry which is preliminary data.</text>
</comment>
<dbReference type="SMART" id="SM00448">
    <property type="entry name" value="REC"/>
    <property type="match status" value="1"/>
</dbReference>
<dbReference type="SUPFAM" id="SSF55874">
    <property type="entry name" value="ATPase domain of HSP90 chaperone/DNA topoisomerase II/histidine kinase"/>
    <property type="match status" value="1"/>
</dbReference>
<dbReference type="Gene3D" id="1.10.287.130">
    <property type="match status" value="1"/>
</dbReference>
<evidence type="ECO:0000256" key="2">
    <source>
        <dbReference type="ARBA" id="ARBA00012438"/>
    </source>
</evidence>
<name>A0AAP2DE40_9BACT</name>
<dbReference type="GO" id="GO:0000156">
    <property type="term" value="F:phosphorelay response regulator activity"/>
    <property type="evidence" value="ECO:0007669"/>
    <property type="project" value="TreeGrafter"/>
</dbReference>
<evidence type="ECO:0000256" key="4">
    <source>
        <dbReference type="ARBA" id="ARBA00022679"/>
    </source>
</evidence>
<dbReference type="PROSITE" id="PS50109">
    <property type="entry name" value="HIS_KIN"/>
    <property type="match status" value="1"/>
</dbReference>
<dbReference type="InterPro" id="IPR005467">
    <property type="entry name" value="His_kinase_dom"/>
</dbReference>
<dbReference type="InterPro" id="IPR003661">
    <property type="entry name" value="HisK_dim/P_dom"/>
</dbReference>
<reference evidence="10 11" key="1">
    <citation type="submission" date="2021-05" db="EMBL/GenBank/DDBJ databases">
        <title>A Polyphasic approach of four new species of the genus Ohtaekwangia: Ohtaekwangia histidinii sp. nov., Ohtaekwangia cretensis sp. nov., Ohtaekwangia indiensis sp. nov., Ohtaekwangia reichenbachii sp. nov. from diverse environment.</title>
        <authorList>
            <person name="Octaviana S."/>
        </authorList>
    </citation>
    <scope>NUCLEOTIDE SEQUENCE [LARGE SCALE GENOMIC DNA]</scope>
    <source>
        <strain evidence="10 11">PWU37</strain>
    </source>
</reference>
<dbReference type="EC" id="2.7.13.3" evidence="2"/>
<organism evidence="10 11">
    <name type="scientific">Dawidia soli</name>
    <dbReference type="NCBI Taxonomy" id="2782352"/>
    <lineage>
        <taxon>Bacteria</taxon>
        <taxon>Pseudomonadati</taxon>
        <taxon>Bacteroidota</taxon>
        <taxon>Cytophagia</taxon>
        <taxon>Cytophagales</taxon>
        <taxon>Chryseotaleaceae</taxon>
        <taxon>Dawidia</taxon>
    </lineage>
</organism>
<sequence length="423" mass="48563">MRPKILLVDDREDNLLSIETILEPSGYQFVKAQSGRQALKILLNEYDFAMILMDVKMPNLNGFETASLIYERDKLKHIPIIFITANNFGDENMFRGYQAGAVDYIFKPINADVLRAKVAVLVDLYRKNHQLKIQEQKLISINQSLQLEIKERIASEERVRQLNSQLLENIERLEAVNKELDRFAFMASHDLQEPLRKIRLFCNKLFIRYKDMLDESGIDDFNRIQRSAERMQTLIRDILTFSRISDDAGEFISTDLSVLINEVLSEMDDEFDLKEADIVIENLPVYRVNPGLVKLLFHNLITNALKYRKKEVRPAIQITTIFPNTDGLPGNGREYLRIAIKDNGLGFDQKYAEEIFGMFKRLHHTSEFKGTGIGLALCKKIVEHHRGFISALSTAGEGSTFTISLPIQQEELVDHSRAGSTHV</sequence>
<dbReference type="InterPro" id="IPR001789">
    <property type="entry name" value="Sig_transdc_resp-reg_receiver"/>
</dbReference>
<dbReference type="InterPro" id="IPR011006">
    <property type="entry name" value="CheY-like_superfamily"/>
</dbReference>
<dbReference type="EMBL" id="JAHESC010000063">
    <property type="protein sequence ID" value="MBT1690348.1"/>
    <property type="molecule type" value="Genomic_DNA"/>
</dbReference>
<dbReference type="InterPro" id="IPR004358">
    <property type="entry name" value="Sig_transdc_His_kin-like_C"/>
</dbReference>
<keyword evidence="11" id="KW-1185">Reference proteome</keyword>
<evidence type="ECO:0000259" key="9">
    <source>
        <dbReference type="PROSITE" id="PS50110"/>
    </source>
</evidence>
<dbReference type="Pfam" id="PF00512">
    <property type="entry name" value="HisKA"/>
    <property type="match status" value="1"/>
</dbReference>
<dbReference type="GO" id="GO:0030295">
    <property type="term" value="F:protein kinase activator activity"/>
    <property type="evidence" value="ECO:0007669"/>
    <property type="project" value="TreeGrafter"/>
</dbReference>
<dbReference type="AlphaFoldDB" id="A0AAP2DE40"/>
<evidence type="ECO:0000256" key="5">
    <source>
        <dbReference type="ARBA" id="ARBA00022777"/>
    </source>
</evidence>
<proteinExistence type="predicted"/>
<dbReference type="Pfam" id="PF00072">
    <property type="entry name" value="Response_reg"/>
    <property type="match status" value="1"/>
</dbReference>
<dbReference type="PANTHER" id="PTHR42878:SF15">
    <property type="entry name" value="BACTERIOPHYTOCHROME"/>
    <property type="match status" value="1"/>
</dbReference>
<dbReference type="SMART" id="SM00387">
    <property type="entry name" value="HATPase_c"/>
    <property type="match status" value="1"/>
</dbReference>
<dbReference type="CDD" id="cd00082">
    <property type="entry name" value="HisKA"/>
    <property type="match status" value="1"/>
</dbReference>
<dbReference type="GO" id="GO:0007234">
    <property type="term" value="P:osmosensory signaling via phosphorelay pathway"/>
    <property type="evidence" value="ECO:0007669"/>
    <property type="project" value="TreeGrafter"/>
</dbReference>
<accession>A0AAP2DE40</accession>
<feature type="coiled-coil region" evidence="7">
    <location>
        <begin position="156"/>
        <end position="183"/>
    </location>
</feature>
<feature type="domain" description="Histidine kinase" evidence="8">
    <location>
        <begin position="186"/>
        <end position="409"/>
    </location>
</feature>
<comment type="catalytic activity">
    <reaction evidence="1">
        <text>ATP + protein L-histidine = ADP + protein N-phospho-L-histidine.</text>
        <dbReference type="EC" id="2.7.13.3"/>
    </reaction>
</comment>
<dbReference type="PRINTS" id="PR00344">
    <property type="entry name" value="BCTRLSENSOR"/>
</dbReference>
<dbReference type="SMART" id="SM00388">
    <property type="entry name" value="HisKA"/>
    <property type="match status" value="1"/>
</dbReference>
<dbReference type="InterPro" id="IPR036890">
    <property type="entry name" value="HATPase_C_sf"/>
</dbReference>
<dbReference type="PROSITE" id="PS50110">
    <property type="entry name" value="RESPONSE_REGULATORY"/>
    <property type="match status" value="1"/>
</dbReference>
<feature type="modified residue" description="4-aspartylphosphate" evidence="6">
    <location>
        <position position="54"/>
    </location>
</feature>
<evidence type="ECO:0000313" key="11">
    <source>
        <dbReference type="Proteomes" id="UP001319180"/>
    </source>
</evidence>
<dbReference type="Gene3D" id="3.30.565.10">
    <property type="entry name" value="Histidine kinase-like ATPase, C-terminal domain"/>
    <property type="match status" value="1"/>
</dbReference>
<keyword evidence="3 6" id="KW-0597">Phosphoprotein</keyword>
<feature type="domain" description="Response regulatory" evidence="9">
    <location>
        <begin position="4"/>
        <end position="122"/>
    </location>
</feature>
<evidence type="ECO:0000313" key="10">
    <source>
        <dbReference type="EMBL" id="MBT1690348.1"/>
    </source>
</evidence>
<protein>
    <recommendedName>
        <fullName evidence="2">histidine kinase</fullName>
        <ecNumber evidence="2">2.7.13.3</ecNumber>
    </recommendedName>
</protein>
<evidence type="ECO:0000256" key="1">
    <source>
        <dbReference type="ARBA" id="ARBA00000085"/>
    </source>
</evidence>
<dbReference type="PANTHER" id="PTHR42878">
    <property type="entry name" value="TWO-COMPONENT HISTIDINE KINASE"/>
    <property type="match status" value="1"/>
</dbReference>
<dbReference type="InterPro" id="IPR050351">
    <property type="entry name" value="BphY/WalK/GraS-like"/>
</dbReference>
<dbReference type="Proteomes" id="UP001319180">
    <property type="component" value="Unassembled WGS sequence"/>
</dbReference>
<dbReference type="InterPro" id="IPR036097">
    <property type="entry name" value="HisK_dim/P_sf"/>
</dbReference>
<gene>
    <name evidence="10" type="ORF">KK078_27525</name>
</gene>
<keyword evidence="7" id="KW-0175">Coiled coil</keyword>
<dbReference type="Pfam" id="PF02518">
    <property type="entry name" value="HATPase_c"/>
    <property type="match status" value="1"/>
</dbReference>
<dbReference type="RefSeq" id="WP_254093566.1">
    <property type="nucleotide sequence ID" value="NZ_JAHESC010000063.1"/>
</dbReference>
<dbReference type="GO" id="GO:0000155">
    <property type="term" value="F:phosphorelay sensor kinase activity"/>
    <property type="evidence" value="ECO:0007669"/>
    <property type="project" value="InterPro"/>
</dbReference>
<evidence type="ECO:0000259" key="8">
    <source>
        <dbReference type="PROSITE" id="PS50109"/>
    </source>
</evidence>
<dbReference type="SUPFAM" id="SSF52172">
    <property type="entry name" value="CheY-like"/>
    <property type="match status" value="1"/>
</dbReference>
<keyword evidence="5" id="KW-0418">Kinase</keyword>
<dbReference type="SUPFAM" id="SSF47384">
    <property type="entry name" value="Homodimeric domain of signal transducing histidine kinase"/>
    <property type="match status" value="1"/>
</dbReference>
<dbReference type="InterPro" id="IPR003594">
    <property type="entry name" value="HATPase_dom"/>
</dbReference>
<evidence type="ECO:0000256" key="3">
    <source>
        <dbReference type="ARBA" id="ARBA00022553"/>
    </source>
</evidence>